<dbReference type="OrthoDB" id="9778896at2"/>
<dbReference type="InterPro" id="IPR038084">
    <property type="entry name" value="PduO/GlcC-like_sf"/>
</dbReference>
<dbReference type="SUPFAM" id="SSF143744">
    <property type="entry name" value="GlcG-like"/>
    <property type="match status" value="1"/>
</dbReference>
<proteinExistence type="predicted"/>
<dbReference type="Gene3D" id="3.30.450.150">
    <property type="entry name" value="Haem-degrading domain"/>
    <property type="match status" value="1"/>
</dbReference>
<dbReference type="Pfam" id="PF03928">
    <property type="entry name" value="HbpS-like"/>
    <property type="match status" value="1"/>
</dbReference>
<reference evidence="2 3" key="1">
    <citation type="journal article" date="2012" name="J. Bacteriol.">
        <title>Draft Genome Sequence of Cecembia lonarensis Strain LW9T, Isolated from Lonar Lake, a Haloalkaline Lake in India.</title>
        <authorList>
            <person name="Shivaji S."/>
            <person name="Ara S."/>
            <person name="Singh A."/>
            <person name="Pinnaka A.K."/>
        </authorList>
    </citation>
    <scope>NUCLEOTIDE SEQUENCE [LARGE SCALE GENOMIC DNA]</scope>
    <source>
        <strain evidence="2 3">LW9</strain>
    </source>
</reference>
<comment type="caution">
    <text evidence="2">The sequence shown here is derived from an EMBL/GenBank/DDBJ whole genome shotgun (WGS) entry which is preliminary data.</text>
</comment>
<protein>
    <recommendedName>
        <fullName evidence="4">Heme-binding protein</fullName>
    </recommendedName>
</protein>
<dbReference type="InterPro" id="IPR005624">
    <property type="entry name" value="PduO/GlcC-like"/>
</dbReference>
<evidence type="ECO:0000313" key="2">
    <source>
        <dbReference type="EMBL" id="EKB50848.1"/>
    </source>
</evidence>
<dbReference type="PANTHER" id="PTHR34309:SF1">
    <property type="entry name" value="PROTEIN GLCG"/>
    <property type="match status" value="1"/>
</dbReference>
<keyword evidence="3" id="KW-1185">Reference proteome</keyword>
<dbReference type="EMBL" id="AMGM01000005">
    <property type="protein sequence ID" value="EKB50848.1"/>
    <property type="molecule type" value="Genomic_DNA"/>
</dbReference>
<accession>K1LKH3</accession>
<sequence>MNTPKCTFYQSIYMKKLLLLVICSIPLISFSQNHTQPYLNLEEAKRIANACEERAVQDNWNVVIAILDGGGHLIYLRKMDGTQIGSVEVAQAKAKSAVYFKRSTKIFEDLVNAGNSRLLSLPNAVPIEGGIPIFKDGVCIGAIGISGVTSEQDGIIAEAGLKAL</sequence>
<evidence type="ECO:0008006" key="4">
    <source>
        <dbReference type="Google" id="ProtNLM"/>
    </source>
</evidence>
<dbReference type="PANTHER" id="PTHR34309">
    <property type="entry name" value="SLR1406 PROTEIN"/>
    <property type="match status" value="1"/>
</dbReference>
<dbReference type="AlphaFoldDB" id="K1LKH3"/>
<dbReference type="Proteomes" id="UP000004478">
    <property type="component" value="Unassembled WGS sequence"/>
</dbReference>
<dbReference type="InterPro" id="IPR052517">
    <property type="entry name" value="GlcG_carb_metab_protein"/>
</dbReference>
<name>K1LKH3_CECL9</name>
<organism evidence="2 3">
    <name type="scientific">Cecembia lonarensis (strain CCUG 58316 / KCTC 22772 / LW9)</name>
    <dbReference type="NCBI Taxonomy" id="1225176"/>
    <lineage>
        <taxon>Bacteria</taxon>
        <taxon>Pseudomonadati</taxon>
        <taxon>Bacteroidota</taxon>
        <taxon>Cytophagia</taxon>
        <taxon>Cytophagales</taxon>
        <taxon>Cyclobacteriaceae</taxon>
        <taxon>Cecembia</taxon>
    </lineage>
</organism>
<feature type="chain" id="PRO_5003847709" description="Heme-binding protein" evidence="1">
    <location>
        <begin position="32"/>
        <end position="164"/>
    </location>
</feature>
<keyword evidence="1" id="KW-0732">Signal</keyword>
<gene>
    <name evidence="2" type="ORF">B879_00593</name>
</gene>
<evidence type="ECO:0000313" key="3">
    <source>
        <dbReference type="Proteomes" id="UP000004478"/>
    </source>
</evidence>
<evidence type="ECO:0000256" key="1">
    <source>
        <dbReference type="SAM" id="SignalP"/>
    </source>
</evidence>
<feature type="signal peptide" evidence="1">
    <location>
        <begin position="1"/>
        <end position="31"/>
    </location>
</feature>